<feature type="region of interest" description="Disordered" evidence="1">
    <location>
        <begin position="1"/>
        <end position="27"/>
    </location>
</feature>
<gene>
    <name evidence="2" type="ORF">SAMN02910315_01942</name>
</gene>
<keyword evidence="3" id="KW-1185">Reference proteome</keyword>
<evidence type="ECO:0000313" key="2">
    <source>
        <dbReference type="EMBL" id="SDA65098.1"/>
    </source>
</evidence>
<dbReference type="Proteomes" id="UP000323439">
    <property type="component" value="Unassembled WGS sequence"/>
</dbReference>
<feature type="compositionally biased region" description="Basic and acidic residues" evidence="1">
    <location>
        <begin position="1"/>
        <end position="18"/>
    </location>
</feature>
<proteinExistence type="predicted"/>
<dbReference type="EMBL" id="FMXB01000017">
    <property type="protein sequence ID" value="SDA65098.1"/>
    <property type="molecule type" value="Genomic_DNA"/>
</dbReference>
<sequence>MSSKEKTVASRLSREDGTNKTYNGLLERPGPLSSKKKKYTRDIFTLALAFGYENNIRTPLVIKDNFANKENFGEDLPSLINALAITKTDKGIDILGETPSDIYKVAEEYANGGLDYLNSEYLSGADEFIETLRIKILDLNKDDRIINKLKELDL</sequence>
<reference evidence="2 3" key="1">
    <citation type="submission" date="2016-10" db="EMBL/GenBank/DDBJ databases">
        <authorList>
            <person name="Varghese N."/>
            <person name="Submissions S."/>
        </authorList>
    </citation>
    <scope>NUCLEOTIDE SEQUENCE [LARGE SCALE GENOMIC DNA]</scope>
    <source>
        <strain evidence="2 3">DSM 16643</strain>
    </source>
</reference>
<name>A0A1G5X3U1_9EURY</name>
<evidence type="ECO:0000313" key="3">
    <source>
        <dbReference type="Proteomes" id="UP000323439"/>
    </source>
</evidence>
<dbReference type="RefSeq" id="WP_149732445.1">
    <property type="nucleotide sequence ID" value="NZ_FMXB01000017.1"/>
</dbReference>
<dbReference type="OrthoDB" id="384388at2157"/>
<dbReference type="AlphaFoldDB" id="A0A1G5X3U1"/>
<organism evidence="2 3">
    <name type="scientific">Methanobrevibacter millerae</name>
    <dbReference type="NCBI Taxonomy" id="230361"/>
    <lineage>
        <taxon>Archaea</taxon>
        <taxon>Methanobacteriati</taxon>
        <taxon>Methanobacteriota</taxon>
        <taxon>Methanomada group</taxon>
        <taxon>Methanobacteria</taxon>
        <taxon>Methanobacteriales</taxon>
        <taxon>Methanobacteriaceae</taxon>
        <taxon>Methanobrevibacter</taxon>
    </lineage>
</organism>
<accession>A0A1G5X3U1</accession>
<evidence type="ECO:0000256" key="1">
    <source>
        <dbReference type="SAM" id="MobiDB-lite"/>
    </source>
</evidence>
<protein>
    <submittedName>
        <fullName evidence="2">Uncharacterized protein</fullName>
    </submittedName>
</protein>